<keyword evidence="2" id="KW-1185">Reference proteome</keyword>
<dbReference type="InParanoid" id="Q7UVE8"/>
<dbReference type="AlphaFoldDB" id="Q7UVE8"/>
<protein>
    <submittedName>
        <fullName evidence="1">Uncharacterized protein</fullName>
    </submittedName>
</protein>
<sequence length="83" mass="8960">MVAPTPVSTAIRAIAGICWILNGGVSHWHTTCNSDDPPQQDFPPDFSLDPSWPLSICTPRSTANLNRPSIGGCRRAVRCLVSE</sequence>
<proteinExistence type="predicted"/>
<gene>
    <name evidence="1" type="ordered locus">RB2682</name>
</gene>
<reference evidence="1 2" key="1">
    <citation type="journal article" date="2003" name="Proc. Natl. Acad. Sci. U.S.A.">
        <title>Complete genome sequence of the marine planctomycete Pirellula sp. strain 1.</title>
        <authorList>
            <person name="Gloeckner F.O."/>
            <person name="Kube M."/>
            <person name="Bauer M."/>
            <person name="Teeling H."/>
            <person name="Lombardot T."/>
            <person name="Ludwig W."/>
            <person name="Gade D."/>
            <person name="Beck A."/>
            <person name="Borzym K."/>
            <person name="Heitmann K."/>
            <person name="Rabus R."/>
            <person name="Schlesner H."/>
            <person name="Amann R."/>
            <person name="Reinhardt R."/>
        </authorList>
    </citation>
    <scope>NUCLEOTIDE SEQUENCE [LARGE SCALE GENOMIC DNA]</scope>
    <source>
        <strain evidence="2">DSM 10527 / NCIMB 13988 / SH1</strain>
    </source>
</reference>
<name>Q7UVE8_RHOBA</name>
<dbReference type="KEGG" id="rba:RB2682"/>
<dbReference type="EMBL" id="BX294137">
    <property type="protein sequence ID" value="CAD72777.1"/>
    <property type="molecule type" value="Genomic_DNA"/>
</dbReference>
<accession>Q7UVE8</accession>
<evidence type="ECO:0000313" key="1">
    <source>
        <dbReference type="EMBL" id="CAD72777.1"/>
    </source>
</evidence>
<dbReference type="Proteomes" id="UP000001025">
    <property type="component" value="Chromosome"/>
</dbReference>
<evidence type="ECO:0000313" key="2">
    <source>
        <dbReference type="Proteomes" id="UP000001025"/>
    </source>
</evidence>
<dbReference type="STRING" id="243090.RB2682"/>
<dbReference type="HOGENOM" id="CLU_2540304_0_0_0"/>
<dbReference type="EnsemblBacteria" id="CAD72777">
    <property type="protein sequence ID" value="CAD72777"/>
    <property type="gene ID" value="RB2682"/>
</dbReference>
<organism evidence="1 2">
    <name type="scientific">Rhodopirellula baltica (strain DSM 10527 / NCIMB 13988 / SH1)</name>
    <dbReference type="NCBI Taxonomy" id="243090"/>
    <lineage>
        <taxon>Bacteria</taxon>
        <taxon>Pseudomonadati</taxon>
        <taxon>Planctomycetota</taxon>
        <taxon>Planctomycetia</taxon>
        <taxon>Pirellulales</taxon>
        <taxon>Pirellulaceae</taxon>
        <taxon>Rhodopirellula</taxon>
    </lineage>
</organism>